<accession>A0A849BXE6</accession>
<reference evidence="1 2" key="1">
    <citation type="submission" date="2020-05" db="EMBL/GenBank/DDBJ databases">
        <title>MicrobeNet Type strains.</title>
        <authorList>
            <person name="Nicholson A.C."/>
        </authorList>
    </citation>
    <scope>NUCLEOTIDE SEQUENCE [LARGE SCALE GENOMIC DNA]</scope>
    <source>
        <strain evidence="1 2">JCM 3224</strain>
    </source>
</reference>
<sequence length="342" mass="36997">MSTSTLGVTDIAGLLRAAAPESMRICILDACFAGEAAKHFQSRSLTSVALQAAVRTGPRGVALLCAADAKSPARLDPSGAGTRFGQAILDVLATGDPELSSHLTLRRISELAWQRLSDLPDDPPRPEVHSPDQREGDVAGIPLFPNAPHLQRLRGDHRQPEALRKIAADARIDFDTRLTAMLDLADQAAADTVATHELTELARDPDVPLLIRLRCLPEISRCGSEVVAVAIMEGIVGGHRGAEALRQMREFVAAAHRSDIGDWAVRWDISDITGDPDRMWGLLVAAMLAQIGLHIDLRIRAVQELGAIGRPDPAHYIAQGILRERGLSRRVQKKVRLALSVM</sequence>
<dbReference type="EMBL" id="JABELX010000005">
    <property type="protein sequence ID" value="NNH71253.1"/>
    <property type="molecule type" value="Genomic_DNA"/>
</dbReference>
<protein>
    <submittedName>
        <fullName evidence="1">Uncharacterized protein</fullName>
    </submittedName>
</protein>
<proteinExistence type="predicted"/>
<dbReference type="AlphaFoldDB" id="A0A849BXE6"/>
<dbReference type="Proteomes" id="UP000586827">
    <property type="component" value="Unassembled WGS sequence"/>
</dbReference>
<name>A0A849BXE6_9NOCA</name>
<gene>
    <name evidence="1" type="ORF">HLB23_15520</name>
</gene>
<evidence type="ECO:0000313" key="1">
    <source>
        <dbReference type="EMBL" id="NNH71253.1"/>
    </source>
</evidence>
<organism evidence="1 2">
    <name type="scientific">Nocardia uniformis</name>
    <dbReference type="NCBI Taxonomy" id="53432"/>
    <lineage>
        <taxon>Bacteria</taxon>
        <taxon>Bacillati</taxon>
        <taxon>Actinomycetota</taxon>
        <taxon>Actinomycetes</taxon>
        <taxon>Mycobacteriales</taxon>
        <taxon>Nocardiaceae</taxon>
        <taxon>Nocardia</taxon>
    </lineage>
</organism>
<comment type="caution">
    <text evidence="1">The sequence shown here is derived from an EMBL/GenBank/DDBJ whole genome shotgun (WGS) entry which is preliminary data.</text>
</comment>
<keyword evidence="2" id="KW-1185">Reference proteome</keyword>
<dbReference type="RefSeq" id="WP_157552899.1">
    <property type="nucleotide sequence ID" value="NZ_JABELX010000005.1"/>
</dbReference>
<evidence type="ECO:0000313" key="2">
    <source>
        <dbReference type="Proteomes" id="UP000586827"/>
    </source>
</evidence>